<dbReference type="InterPro" id="IPR052256">
    <property type="entry name" value="E3_ubiquitin-ligase_CHFR"/>
</dbReference>
<feature type="compositionally biased region" description="Basic and acidic residues" evidence="19">
    <location>
        <begin position="217"/>
        <end position="231"/>
    </location>
</feature>
<dbReference type="GO" id="GO:0006511">
    <property type="term" value="P:ubiquitin-dependent protein catabolic process"/>
    <property type="evidence" value="ECO:0007669"/>
    <property type="project" value="TreeGrafter"/>
</dbReference>
<evidence type="ECO:0000256" key="17">
    <source>
        <dbReference type="ARBA" id="ARBA00031332"/>
    </source>
</evidence>
<evidence type="ECO:0000256" key="5">
    <source>
        <dbReference type="ARBA" id="ARBA00012483"/>
    </source>
</evidence>
<comment type="similarity">
    <text evidence="4">Belongs to the CHFR family.</text>
</comment>
<evidence type="ECO:0000256" key="15">
    <source>
        <dbReference type="ARBA" id="ARBA00023306"/>
    </source>
</evidence>
<keyword evidence="10 18" id="KW-0863">Zinc-finger</keyword>
<sequence>MHLAPPCRLQGAAKLSSKHCSFAVDPNTLCVTIRDTSTNGTYVNGARLPKEKDVRLHQGDVVALTRPAPPGRAAPAADEAPVEYLFNRLKDEVTVTDLEKELQCSICRTLLRRPCSALPCMHVFCASCISQWIAQQPTCAECRQPIQEVRPTHKIQSCVERLVASDPARYQLSAAEQQERDALDTIPPAGKVIGSAKRSRAVHSDGDEEEEEEAEDSDRSDGGGSDAEGRPLRRVHYAPPVLGQGQQALQCPQCETPSAFDAFRCPPHGPHLRCGACHRLYPERPLCGRPQRCQLCCAPYCNQYTVGEPQPCVAEVLRPLPDHPQTLIPAQTFRGNTTELAILTTYLAAHDLTAPAVWEVCLQRLRAGDWVPDLTATQGALTADSVLCARCAPTVFAALLFHYRRAIPAEELPESVTRRPHCWYGVNCRTQFSKQQHAQNYNHVCYQEKRKE</sequence>
<evidence type="ECO:0000259" key="20">
    <source>
        <dbReference type="PROSITE" id="PS50006"/>
    </source>
</evidence>
<dbReference type="AlphaFoldDB" id="S9VN23"/>
<dbReference type="EMBL" id="ATMH01004994">
    <property type="protein sequence ID" value="EPY28586.1"/>
    <property type="molecule type" value="Genomic_DNA"/>
</dbReference>
<proteinExistence type="inferred from homology"/>
<dbReference type="GO" id="GO:0061630">
    <property type="term" value="F:ubiquitin protein ligase activity"/>
    <property type="evidence" value="ECO:0007669"/>
    <property type="project" value="UniProtKB-EC"/>
</dbReference>
<dbReference type="GO" id="GO:0016567">
    <property type="term" value="P:protein ubiquitination"/>
    <property type="evidence" value="ECO:0007669"/>
    <property type="project" value="UniProtKB-UniPathway"/>
</dbReference>
<gene>
    <name evidence="22" type="ORF">STCU_04994</name>
</gene>
<dbReference type="PANTHER" id="PTHR16079:SF4">
    <property type="entry name" value="E3 UBIQUITIN-PROTEIN LIGASE CHFR"/>
    <property type="match status" value="1"/>
</dbReference>
<keyword evidence="14" id="KW-0539">Nucleus</keyword>
<keyword evidence="12" id="KW-0833">Ubl conjugation pathway</keyword>
<dbReference type="Proteomes" id="UP000015354">
    <property type="component" value="Unassembled WGS sequence"/>
</dbReference>
<evidence type="ECO:0000256" key="8">
    <source>
        <dbReference type="ARBA" id="ARBA00022679"/>
    </source>
</evidence>
<dbReference type="Gene3D" id="3.30.40.10">
    <property type="entry name" value="Zinc/RING finger domain, C3HC4 (zinc finger)"/>
    <property type="match status" value="1"/>
</dbReference>
<feature type="compositionally biased region" description="Acidic residues" evidence="19">
    <location>
        <begin position="206"/>
        <end position="216"/>
    </location>
</feature>
<dbReference type="Gene3D" id="3.30.40.140">
    <property type="match status" value="1"/>
</dbReference>
<keyword evidence="13" id="KW-0862">Zinc</keyword>
<feature type="domain" description="RING-type" evidence="21">
    <location>
        <begin position="104"/>
        <end position="143"/>
    </location>
</feature>
<comment type="subcellular location">
    <subcellularLocation>
        <location evidence="2">Nucleus</location>
        <location evidence="2">PML body</location>
    </subcellularLocation>
</comment>
<dbReference type="SMART" id="SM00184">
    <property type="entry name" value="RING"/>
    <property type="match status" value="1"/>
</dbReference>
<feature type="domain" description="FHA" evidence="20">
    <location>
        <begin position="15"/>
        <end position="48"/>
    </location>
</feature>
<evidence type="ECO:0000259" key="21">
    <source>
        <dbReference type="PROSITE" id="PS50089"/>
    </source>
</evidence>
<reference evidence="22 23" key="1">
    <citation type="journal article" date="2013" name="PLoS ONE">
        <title>Predicting the Proteins of Angomonas deanei, Strigomonas culicis and Their Respective Endosymbionts Reveals New Aspects of the Trypanosomatidae Family.</title>
        <authorList>
            <person name="Motta M.C."/>
            <person name="Martins A.C."/>
            <person name="de Souza S.S."/>
            <person name="Catta-Preta C.M."/>
            <person name="Silva R."/>
            <person name="Klein C.C."/>
            <person name="de Almeida L.G."/>
            <person name="de Lima Cunha O."/>
            <person name="Ciapina L.P."/>
            <person name="Brocchi M."/>
            <person name="Colabardini A.C."/>
            <person name="de Araujo Lima B."/>
            <person name="Machado C.R."/>
            <person name="de Almeida Soares C.M."/>
            <person name="Probst C.M."/>
            <person name="de Menezes C.B."/>
            <person name="Thompson C.E."/>
            <person name="Bartholomeu D.C."/>
            <person name="Gradia D.F."/>
            <person name="Pavoni D.P."/>
            <person name="Grisard E.C."/>
            <person name="Fantinatti-Garboggini F."/>
            <person name="Marchini F.K."/>
            <person name="Rodrigues-Luiz G.F."/>
            <person name="Wagner G."/>
            <person name="Goldman G.H."/>
            <person name="Fietto J.L."/>
            <person name="Elias M.C."/>
            <person name="Goldman M.H."/>
            <person name="Sagot M.F."/>
            <person name="Pereira M."/>
            <person name="Stoco P.H."/>
            <person name="de Mendonca-Neto R.P."/>
            <person name="Teixeira S.M."/>
            <person name="Maciel T.E."/>
            <person name="de Oliveira Mendes T.A."/>
            <person name="Urmenyi T.P."/>
            <person name="de Souza W."/>
            <person name="Schenkman S."/>
            <person name="de Vasconcelos A.T."/>
        </authorList>
    </citation>
    <scope>NUCLEOTIDE SEQUENCE [LARGE SCALE GENOMIC DNA]</scope>
</reference>
<dbReference type="SUPFAM" id="SSF57850">
    <property type="entry name" value="RING/U-box"/>
    <property type="match status" value="1"/>
</dbReference>
<evidence type="ECO:0000256" key="7">
    <source>
        <dbReference type="ARBA" id="ARBA00022618"/>
    </source>
</evidence>
<dbReference type="GO" id="GO:0051301">
    <property type="term" value="P:cell division"/>
    <property type="evidence" value="ECO:0007669"/>
    <property type="project" value="UniProtKB-KW"/>
</dbReference>
<evidence type="ECO:0000313" key="23">
    <source>
        <dbReference type="Proteomes" id="UP000015354"/>
    </source>
</evidence>
<dbReference type="GO" id="GO:0005634">
    <property type="term" value="C:nucleus"/>
    <property type="evidence" value="ECO:0007669"/>
    <property type="project" value="TreeGrafter"/>
</dbReference>
<dbReference type="PROSITE" id="PS00518">
    <property type="entry name" value="ZF_RING_1"/>
    <property type="match status" value="1"/>
</dbReference>
<comment type="catalytic activity">
    <reaction evidence="1">
        <text>S-ubiquitinyl-[E2 ubiquitin-conjugating enzyme]-L-cysteine + [acceptor protein]-L-lysine = [E2 ubiquitin-conjugating enzyme]-L-cysteine + N(6)-ubiquitinyl-[acceptor protein]-L-lysine.</text>
        <dbReference type="EC" id="2.3.2.27"/>
    </reaction>
</comment>
<feature type="region of interest" description="Disordered" evidence="19">
    <location>
        <begin position="174"/>
        <end position="231"/>
    </location>
</feature>
<evidence type="ECO:0000256" key="4">
    <source>
        <dbReference type="ARBA" id="ARBA00005797"/>
    </source>
</evidence>
<dbReference type="Gene3D" id="2.60.200.20">
    <property type="match status" value="1"/>
</dbReference>
<evidence type="ECO:0000256" key="12">
    <source>
        <dbReference type="ARBA" id="ARBA00022786"/>
    </source>
</evidence>
<evidence type="ECO:0000256" key="18">
    <source>
        <dbReference type="PROSITE-ProRule" id="PRU00175"/>
    </source>
</evidence>
<dbReference type="InterPro" id="IPR001841">
    <property type="entry name" value="Znf_RING"/>
</dbReference>
<keyword evidence="8" id="KW-0808">Transferase</keyword>
<evidence type="ECO:0000256" key="2">
    <source>
        <dbReference type="ARBA" id="ARBA00004322"/>
    </source>
</evidence>
<evidence type="ECO:0000256" key="16">
    <source>
        <dbReference type="ARBA" id="ARBA00029800"/>
    </source>
</evidence>
<dbReference type="UniPathway" id="UPA00143"/>
<name>S9VN23_9TRYP</name>
<keyword evidence="7" id="KW-0132">Cell division</keyword>
<evidence type="ECO:0000256" key="9">
    <source>
        <dbReference type="ARBA" id="ARBA00022723"/>
    </source>
</evidence>
<evidence type="ECO:0000256" key="19">
    <source>
        <dbReference type="SAM" id="MobiDB-lite"/>
    </source>
</evidence>
<dbReference type="Pfam" id="PF17979">
    <property type="entry name" value="zf-CRD"/>
    <property type="match status" value="1"/>
</dbReference>
<keyword evidence="23" id="KW-1185">Reference proteome</keyword>
<dbReference type="SUPFAM" id="SSF49879">
    <property type="entry name" value="SMAD/FHA domain"/>
    <property type="match status" value="1"/>
</dbReference>
<accession>S9VN23</accession>
<evidence type="ECO:0000256" key="13">
    <source>
        <dbReference type="ARBA" id="ARBA00022833"/>
    </source>
</evidence>
<comment type="caution">
    <text evidence="22">The sequence shown here is derived from an EMBL/GenBank/DDBJ whole genome shotgun (WGS) entry which is preliminary data.</text>
</comment>
<dbReference type="PANTHER" id="PTHR16079">
    <property type="entry name" value="UBIQUITIN LIGASE PROTEIN CHFR"/>
    <property type="match status" value="1"/>
</dbReference>
<protein>
    <recommendedName>
        <fullName evidence="6">E3 ubiquitin-protein ligase CHFR</fullName>
        <ecNumber evidence="5">2.3.2.27</ecNumber>
    </recommendedName>
    <alternativeName>
        <fullName evidence="17">Checkpoint with forkhead and RING finger domains protein</fullName>
    </alternativeName>
    <alternativeName>
        <fullName evidence="16">RING-type E3 ubiquitin transferase CHFR</fullName>
    </alternativeName>
</protein>
<dbReference type="Pfam" id="PF00498">
    <property type="entry name" value="FHA"/>
    <property type="match status" value="1"/>
</dbReference>
<keyword evidence="15" id="KW-0131">Cell cycle</keyword>
<dbReference type="EC" id="2.3.2.27" evidence="5"/>
<evidence type="ECO:0000313" key="22">
    <source>
        <dbReference type="EMBL" id="EPY28586.1"/>
    </source>
</evidence>
<dbReference type="OrthoDB" id="1305878at2759"/>
<evidence type="ECO:0000256" key="14">
    <source>
        <dbReference type="ARBA" id="ARBA00023242"/>
    </source>
</evidence>
<dbReference type="PROSITE" id="PS50089">
    <property type="entry name" value="ZF_RING_2"/>
    <property type="match status" value="1"/>
</dbReference>
<dbReference type="InterPro" id="IPR008984">
    <property type="entry name" value="SMAD_FHA_dom_sf"/>
</dbReference>
<dbReference type="InterPro" id="IPR000253">
    <property type="entry name" value="FHA_dom"/>
</dbReference>
<keyword evidence="11" id="KW-0498">Mitosis</keyword>
<dbReference type="Pfam" id="PF00097">
    <property type="entry name" value="zf-C3HC4"/>
    <property type="match status" value="1"/>
</dbReference>
<dbReference type="InterPro" id="IPR018957">
    <property type="entry name" value="Znf_C3HC4_RING-type"/>
</dbReference>
<evidence type="ECO:0000256" key="10">
    <source>
        <dbReference type="ARBA" id="ARBA00022771"/>
    </source>
</evidence>
<dbReference type="PROSITE" id="PS50006">
    <property type="entry name" value="FHA_DOMAIN"/>
    <property type="match status" value="1"/>
</dbReference>
<organism evidence="22 23">
    <name type="scientific">Strigomonas culicis</name>
    <dbReference type="NCBI Taxonomy" id="28005"/>
    <lineage>
        <taxon>Eukaryota</taxon>
        <taxon>Discoba</taxon>
        <taxon>Euglenozoa</taxon>
        <taxon>Kinetoplastea</taxon>
        <taxon>Metakinetoplastina</taxon>
        <taxon>Trypanosomatida</taxon>
        <taxon>Trypanosomatidae</taxon>
        <taxon>Strigomonadinae</taxon>
        <taxon>Strigomonas</taxon>
    </lineage>
</organism>
<dbReference type="GO" id="GO:0008270">
    <property type="term" value="F:zinc ion binding"/>
    <property type="evidence" value="ECO:0007669"/>
    <property type="project" value="UniProtKB-KW"/>
</dbReference>
<evidence type="ECO:0000256" key="3">
    <source>
        <dbReference type="ARBA" id="ARBA00004906"/>
    </source>
</evidence>
<dbReference type="InterPro" id="IPR013083">
    <property type="entry name" value="Znf_RING/FYVE/PHD"/>
</dbReference>
<dbReference type="InterPro" id="IPR040909">
    <property type="entry name" value="CHFR_Znf-CRD"/>
</dbReference>
<evidence type="ECO:0000256" key="6">
    <source>
        <dbReference type="ARBA" id="ARBA00017908"/>
    </source>
</evidence>
<evidence type="ECO:0000256" key="11">
    <source>
        <dbReference type="ARBA" id="ARBA00022776"/>
    </source>
</evidence>
<comment type="pathway">
    <text evidence="3">Protein modification; protein ubiquitination.</text>
</comment>
<dbReference type="InterPro" id="IPR017907">
    <property type="entry name" value="Znf_RING_CS"/>
</dbReference>
<evidence type="ECO:0000256" key="1">
    <source>
        <dbReference type="ARBA" id="ARBA00000900"/>
    </source>
</evidence>
<keyword evidence="9" id="KW-0479">Metal-binding</keyword>